<sequence>MVPLTPRIHFYEINDQSWFPPYLRSKVQSCLTLLWTLTIPPIQPTSPASLVARTLQRILGPSITTYTYVDFAAGAGGPTPYIERDLNARLRAQPALSTANGRHAEASADAGVDFVLTDIHPHLEAWAAAAKKSANLRFVARSVDAGDAPRDLGQGEGKKVFRLFNLAFHHFDDGLARRILRNTLETSEGFGIFELQGRTAASLFTVSMMWPLLLLITPFYYWRSPGHLFFTYLVPVIPFVLVFDGYVSSLRTRNPRELLELMEGVEEVEGWKFRGGSELHTWPTGEMTWFIGVREE</sequence>
<evidence type="ECO:0000313" key="3">
    <source>
        <dbReference type="EMBL" id="SLM39363.1"/>
    </source>
</evidence>
<keyword evidence="1" id="KW-0812">Transmembrane</keyword>
<protein>
    <submittedName>
        <fullName evidence="3">Uncharacterized protein</fullName>
    </submittedName>
</protein>
<evidence type="ECO:0000313" key="2">
    <source>
        <dbReference type="EMBL" id="KAA6411740.1"/>
    </source>
</evidence>
<evidence type="ECO:0000313" key="5">
    <source>
        <dbReference type="Proteomes" id="UP000324767"/>
    </source>
</evidence>
<feature type="transmembrane region" description="Helical" evidence="1">
    <location>
        <begin position="200"/>
        <end position="222"/>
    </location>
</feature>
<reference evidence="2 5" key="3">
    <citation type="submission" date="2019-09" db="EMBL/GenBank/DDBJ databases">
        <title>The hologenome of the rock-dwelling lichen Lasallia pustulata.</title>
        <authorList>
            <person name="Greshake Tzovaras B."/>
            <person name="Segers F."/>
            <person name="Bicker A."/>
            <person name="Dal Grande F."/>
            <person name="Otte J."/>
            <person name="Hankeln T."/>
            <person name="Schmitt I."/>
            <person name="Ebersberger I."/>
        </authorList>
    </citation>
    <scope>NUCLEOTIDE SEQUENCE [LARGE SCALE GENOMIC DNA]</scope>
    <source>
        <strain evidence="2">A1-1</strain>
    </source>
</reference>
<organism evidence="3 4">
    <name type="scientific">Lasallia pustulata</name>
    <dbReference type="NCBI Taxonomy" id="136370"/>
    <lineage>
        <taxon>Eukaryota</taxon>
        <taxon>Fungi</taxon>
        <taxon>Dikarya</taxon>
        <taxon>Ascomycota</taxon>
        <taxon>Pezizomycotina</taxon>
        <taxon>Lecanoromycetes</taxon>
        <taxon>OSLEUM clade</taxon>
        <taxon>Umbilicariomycetidae</taxon>
        <taxon>Umbilicariales</taxon>
        <taxon>Umbilicariaceae</taxon>
        <taxon>Lasallia</taxon>
    </lineage>
</organism>
<dbReference type="AlphaFoldDB" id="A0A1W5D8A4"/>
<keyword evidence="4" id="KW-1185">Reference proteome</keyword>
<reference evidence="3" key="2">
    <citation type="submission" date="2017-03" db="EMBL/GenBank/DDBJ databases">
        <authorList>
            <person name="Afonso C.L."/>
            <person name="Miller P.J."/>
            <person name="Scott M.A."/>
            <person name="Spackman E."/>
            <person name="Goraichik I."/>
            <person name="Dimitrov K.M."/>
            <person name="Suarez D.L."/>
            <person name="Swayne D.E."/>
        </authorList>
    </citation>
    <scope>NUCLEOTIDE SEQUENCE [LARGE SCALE GENOMIC DNA]</scope>
</reference>
<evidence type="ECO:0000313" key="4">
    <source>
        <dbReference type="Proteomes" id="UP000192927"/>
    </source>
</evidence>
<dbReference type="Proteomes" id="UP000192927">
    <property type="component" value="Unassembled WGS sequence"/>
</dbReference>
<dbReference type="Proteomes" id="UP000324767">
    <property type="component" value="Unassembled WGS sequence"/>
</dbReference>
<feature type="transmembrane region" description="Helical" evidence="1">
    <location>
        <begin position="228"/>
        <end position="247"/>
    </location>
</feature>
<keyword evidence="1" id="KW-1133">Transmembrane helix</keyword>
<dbReference type="EMBL" id="FWEW01003499">
    <property type="protein sequence ID" value="SLM39363.1"/>
    <property type="molecule type" value="Genomic_DNA"/>
</dbReference>
<keyword evidence="1" id="KW-0472">Membrane</keyword>
<dbReference type="EMBL" id="VXIT01000007">
    <property type="protein sequence ID" value="KAA6411740.1"/>
    <property type="molecule type" value="Genomic_DNA"/>
</dbReference>
<reference evidence="4" key="1">
    <citation type="submission" date="2017-03" db="EMBL/GenBank/DDBJ databases">
        <authorList>
            <person name="Sharma R."/>
            <person name="Thines M."/>
        </authorList>
    </citation>
    <scope>NUCLEOTIDE SEQUENCE [LARGE SCALE GENOMIC DNA]</scope>
</reference>
<proteinExistence type="predicted"/>
<name>A0A1W5D8A4_9LECA</name>
<gene>
    <name evidence="2" type="ORF">FRX48_05021</name>
</gene>
<evidence type="ECO:0000256" key="1">
    <source>
        <dbReference type="SAM" id="Phobius"/>
    </source>
</evidence>
<accession>A0A1W5D8A4</accession>
<dbReference type="OrthoDB" id="2101715at2759"/>